<comment type="caution">
    <text evidence="5">The sequence shown here is derived from an EMBL/GenBank/DDBJ whole genome shotgun (WGS) entry which is preliminary data.</text>
</comment>
<protein>
    <submittedName>
        <fullName evidence="5">Extracellular solute-binding protein</fullName>
    </submittedName>
</protein>
<reference evidence="5" key="1">
    <citation type="submission" date="2019-07" db="EMBL/GenBank/DDBJ databases">
        <authorList>
            <person name="Wongkuna S."/>
            <person name="Scaria J."/>
        </authorList>
    </citation>
    <scope>NUCLEOTIDE SEQUENCE [LARGE SCALE GENOMIC DNA]</scope>
    <source>
        <strain evidence="5">SW178</strain>
    </source>
</reference>
<accession>A0A5M9HXK2</accession>
<dbReference type="PANTHER" id="PTHR30061">
    <property type="entry name" value="MALTOSE-BINDING PERIPLASMIC PROTEIN"/>
    <property type="match status" value="1"/>
</dbReference>
<comment type="similarity">
    <text evidence="1">Belongs to the bacterial solute-binding protein 1 family.</text>
</comment>
<evidence type="ECO:0000256" key="4">
    <source>
        <dbReference type="SAM" id="SignalP"/>
    </source>
</evidence>
<evidence type="ECO:0000256" key="2">
    <source>
        <dbReference type="ARBA" id="ARBA00022448"/>
    </source>
</evidence>
<dbReference type="GO" id="GO:0055052">
    <property type="term" value="C:ATP-binding cassette (ABC) transporter complex, substrate-binding subunit-containing"/>
    <property type="evidence" value="ECO:0007669"/>
    <property type="project" value="TreeGrafter"/>
</dbReference>
<dbReference type="SUPFAM" id="SSF53850">
    <property type="entry name" value="Periplasmic binding protein-like II"/>
    <property type="match status" value="1"/>
</dbReference>
<dbReference type="Gene3D" id="3.40.190.10">
    <property type="entry name" value="Periplasmic binding protein-like II"/>
    <property type="match status" value="2"/>
</dbReference>
<dbReference type="PANTHER" id="PTHR30061:SF50">
    <property type="entry name" value="MALTOSE_MALTODEXTRIN-BINDING PERIPLASMIC PROTEIN"/>
    <property type="match status" value="1"/>
</dbReference>
<dbReference type="Pfam" id="PF13416">
    <property type="entry name" value="SBP_bac_8"/>
    <property type="match status" value="1"/>
</dbReference>
<evidence type="ECO:0000313" key="5">
    <source>
        <dbReference type="EMBL" id="KAA8501478.1"/>
    </source>
</evidence>
<dbReference type="Proteomes" id="UP000322025">
    <property type="component" value="Unassembled WGS sequence"/>
</dbReference>
<dbReference type="GO" id="GO:1901982">
    <property type="term" value="F:maltose binding"/>
    <property type="evidence" value="ECO:0007669"/>
    <property type="project" value="TreeGrafter"/>
</dbReference>
<dbReference type="GO" id="GO:0042956">
    <property type="term" value="P:maltodextrin transmembrane transport"/>
    <property type="evidence" value="ECO:0007669"/>
    <property type="project" value="TreeGrafter"/>
</dbReference>
<dbReference type="OrthoDB" id="9764072at2"/>
<dbReference type="PROSITE" id="PS51257">
    <property type="entry name" value="PROKAR_LIPOPROTEIN"/>
    <property type="match status" value="1"/>
</dbReference>
<dbReference type="RefSeq" id="WP_087149809.1">
    <property type="nucleotide sequence ID" value="NZ_VMSO01000008.1"/>
</dbReference>
<organism evidence="5 6">
    <name type="scientific">Mediterraneibacter catenae</name>
    <dbReference type="NCBI Taxonomy" id="2594882"/>
    <lineage>
        <taxon>Bacteria</taxon>
        <taxon>Bacillati</taxon>
        <taxon>Bacillota</taxon>
        <taxon>Clostridia</taxon>
        <taxon>Lachnospirales</taxon>
        <taxon>Lachnospiraceae</taxon>
        <taxon>Mediterraneibacter</taxon>
    </lineage>
</organism>
<feature type="chain" id="PRO_5038554159" evidence="4">
    <location>
        <begin position="22"/>
        <end position="412"/>
    </location>
</feature>
<evidence type="ECO:0000313" key="6">
    <source>
        <dbReference type="Proteomes" id="UP000322025"/>
    </source>
</evidence>
<dbReference type="EMBL" id="VMSO01000008">
    <property type="protein sequence ID" value="KAA8501478.1"/>
    <property type="molecule type" value="Genomic_DNA"/>
</dbReference>
<gene>
    <name evidence="5" type="ORF">FNY66_07670</name>
</gene>
<proteinExistence type="inferred from homology"/>
<evidence type="ECO:0000256" key="1">
    <source>
        <dbReference type="ARBA" id="ARBA00008520"/>
    </source>
</evidence>
<sequence>MKAKRILALGMAALMTGGLLAGCGSEEKEGGAAAGDSENVSLKVWADQDILEVTQTMVDNFIAEHPDKNYDIEVVLGDSGKAEEEVKKDPEAAADVIALPHDQLGQMVESGVLYENTKYVDRIKEEDTETAYEAATYQGAVYGYPYQVESMYLVYNKSMLSDEDVKTFEGITAKAPIGFNLAEEGTNYTIAPQYLANGCKLYGDSGEDLEGTTFNNEQGVNVTKWIASLKDNPNVVACNSESVSLLKEGKIAAMVTGPWGKNDIMDALGDDLGVAVYPTCDFGDGPVQMRAFQGVKLLAVNAATEYPLDAMELADYLSNAECQKMRFDAVGAIPCNKELRDTDEVKNDPITNVVSQMTEDEYTVLMPKLPELRSFWDLLDPIIIDAYGGNLTEADMQTKLDDLVADSAATAE</sequence>
<keyword evidence="6" id="KW-1185">Reference proteome</keyword>
<evidence type="ECO:0000256" key="3">
    <source>
        <dbReference type="ARBA" id="ARBA00022729"/>
    </source>
</evidence>
<dbReference type="AlphaFoldDB" id="A0A5M9HXK2"/>
<dbReference type="GO" id="GO:0015768">
    <property type="term" value="P:maltose transport"/>
    <property type="evidence" value="ECO:0007669"/>
    <property type="project" value="TreeGrafter"/>
</dbReference>
<feature type="signal peptide" evidence="4">
    <location>
        <begin position="1"/>
        <end position="21"/>
    </location>
</feature>
<keyword evidence="3 4" id="KW-0732">Signal</keyword>
<dbReference type="InterPro" id="IPR006059">
    <property type="entry name" value="SBP"/>
</dbReference>
<keyword evidence="2" id="KW-0813">Transport</keyword>
<name>A0A5M9HXK2_9FIRM</name>